<feature type="region of interest" description="Disordered" evidence="1">
    <location>
        <begin position="102"/>
        <end position="125"/>
    </location>
</feature>
<evidence type="ECO:0000256" key="2">
    <source>
        <dbReference type="SAM" id="SignalP"/>
    </source>
</evidence>
<feature type="chain" id="PRO_5042814161" description="C2H2-type domain-containing protein" evidence="2">
    <location>
        <begin position="24"/>
        <end position="137"/>
    </location>
</feature>
<feature type="compositionally biased region" description="Polar residues" evidence="1">
    <location>
        <begin position="111"/>
        <end position="125"/>
    </location>
</feature>
<feature type="signal peptide" evidence="2">
    <location>
        <begin position="1"/>
        <end position="23"/>
    </location>
</feature>
<keyword evidence="2" id="KW-0732">Signal</keyword>
<evidence type="ECO:0008006" key="5">
    <source>
        <dbReference type="Google" id="ProtNLM"/>
    </source>
</evidence>
<dbReference type="AlphaFoldDB" id="A0AAN5I3S8"/>
<feature type="non-terminal residue" evidence="3">
    <location>
        <position position="137"/>
    </location>
</feature>
<evidence type="ECO:0000313" key="3">
    <source>
        <dbReference type="EMBL" id="GMR50983.1"/>
    </source>
</evidence>
<dbReference type="EMBL" id="BTRK01000005">
    <property type="protein sequence ID" value="GMR50983.1"/>
    <property type="molecule type" value="Genomic_DNA"/>
</dbReference>
<protein>
    <recommendedName>
        <fullName evidence="5">C2H2-type domain-containing protein</fullName>
    </recommendedName>
</protein>
<proteinExistence type="predicted"/>
<organism evidence="3 4">
    <name type="scientific">Pristionchus mayeri</name>
    <dbReference type="NCBI Taxonomy" id="1317129"/>
    <lineage>
        <taxon>Eukaryota</taxon>
        <taxon>Metazoa</taxon>
        <taxon>Ecdysozoa</taxon>
        <taxon>Nematoda</taxon>
        <taxon>Chromadorea</taxon>
        <taxon>Rhabditida</taxon>
        <taxon>Rhabditina</taxon>
        <taxon>Diplogasteromorpha</taxon>
        <taxon>Diplogasteroidea</taxon>
        <taxon>Neodiplogasteridae</taxon>
        <taxon>Pristionchus</taxon>
    </lineage>
</organism>
<keyword evidence="4" id="KW-1185">Reference proteome</keyword>
<name>A0AAN5I3S8_9BILA</name>
<sequence length="137" mass="14566">MTRLHSISAQILLLLGTARIASSCLGGTGECQVNCGSSYYGGGGSYHSDHHSSYEPAPHDDDHYAFASYKTLGKAAPAPPPPSPPTEVMGLLPHVKSLQQPFPTLGEYPSATRSQPSPVHFFSSDNRSSGIIRDEVI</sequence>
<evidence type="ECO:0000313" key="4">
    <source>
        <dbReference type="Proteomes" id="UP001328107"/>
    </source>
</evidence>
<reference evidence="4" key="1">
    <citation type="submission" date="2022-10" db="EMBL/GenBank/DDBJ databases">
        <title>Genome assembly of Pristionchus species.</title>
        <authorList>
            <person name="Yoshida K."/>
            <person name="Sommer R.J."/>
        </authorList>
    </citation>
    <scope>NUCLEOTIDE SEQUENCE [LARGE SCALE GENOMIC DNA]</scope>
    <source>
        <strain evidence="4">RS5460</strain>
    </source>
</reference>
<gene>
    <name evidence="3" type="ORF">PMAYCL1PPCAC_21178</name>
</gene>
<dbReference type="Proteomes" id="UP001328107">
    <property type="component" value="Unassembled WGS sequence"/>
</dbReference>
<accession>A0AAN5I3S8</accession>
<comment type="caution">
    <text evidence="3">The sequence shown here is derived from an EMBL/GenBank/DDBJ whole genome shotgun (WGS) entry which is preliminary data.</text>
</comment>
<evidence type="ECO:0000256" key="1">
    <source>
        <dbReference type="SAM" id="MobiDB-lite"/>
    </source>
</evidence>